<name>A0ABV1SM95_9RHOB</name>
<protein>
    <submittedName>
        <fullName evidence="1">Uncharacterized protein</fullName>
    </submittedName>
</protein>
<proteinExistence type="predicted"/>
<reference evidence="1 2" key="2">
    <citation type="submission" date="2024-06" db="EMBL/GenBank/DDBJ databases">
        <title>Thioclava kandeliae sp. nov. from a rhizosphere soil sample of Kandelia candel in a mangrove.</title>
        <authorList>
            <person name="Mu T."/>
        </authorList>
    </citation>
    <scope>NUCLEOTIDE SEQUENCE [LARGE SCALE GENOMIC DNA]</scope>
    <source>
        <strain evidence="1 2">CPCC 100088</strain>
    </source>
</reference>
<dbReference type="Proteomes" id="UP001438953">
    <property type="component" value="Unassembled WGS sequence"/>
</dbReference>
<evidence type="ECO:0000313" key="1">
    <source>
        <dbReference type="EMBL" id="MER5174004.1"/>
    </source>
</evidence>
<keyword evidence="2" id="KW-1185">Reference proteome</keyword>
<comment type="caution">
    <text evidence="1">The sequence shown here is derived from an EMBL/GenBank/DDBJ whole genome shotgun (WGS) entry which is preliminary data.</text>
</comment>
<reference evidence="1 2" key="1">
    <citation type="submission" date="2024-01" db="EMBL/GenBank/DDBJ databases">
        <authorList>
            <person name="Deng Y."/>
            <person name="Su J."/>
        </authorList>
    </citation>
    <scope>NUCLEOTIDE SEQUENCE [LARGE SCALE GENOMIC DNA]</scope>
    <source>
        <strain evidence="1 2">CPCC 100088</strain>
    </source>
</reference>
<organism evidence="1 2">
    <name type="scientific">Thioclava kandeliae</name>
    <dbReference type="NCBI Taxonomy" id="3070818"/>
    <lineage>
        <taxon>Bacteria</taxon>
        <taxon>Pseudomonadati</taxon>
        <taxon>Pseudomonadota</taxon>
        <taxon>Alphaproteobacteria</taxon>
        <taxon>Rhodobacterales</taxon>
        <taxon>Paracoccaceae</taxon>
        <taxon>Thioclava</taxon>
    </lineage>
</organism>
<gene>
    <name evidence="1" type="ORF">VSX56_19820</name>
</gene>
<accession>A0ABV1SM95</accession>
<evidence type="ECO:0000313" key="2">
    <source>
        <dbReference type="Proteomes" id="UP001438953"/>
    </source>
</evidence>
<dbReference type="EMBL" id="JAYWLC010000043">
    <property type="protein sequence ID" value="MER5174004.1"/>
    <property type="molecule type" value="Genomic_DNA"/>
</dbReference>
<dbReference type="RefSeq" id="WP_339113253.1">
    <property type="nucleotide sequence ID" value="NZ_JAYWLC010000043.1"/>
</dbReference>
<sequence>MQMTDTFVCQDSLGKRYTVQTWQPKTTRTLPSGKALSIRGAQSFSLEDGTAVHDLKNGSFAIQTQPIIVIRRDV</sequence>